<organism evidence="4 5">
    <name type="scientific">Sphingobacterium humi</name>
    <dbReference type="NCBI Taxonomy" id="1796905"/>
    <lineage>
        <taxon>Bacteria</taxon>
        <taxon>Pseudomonadati</taxon>
        <taxon>Bacteroidota</taxon>
        <taxon>Sphingobacteriia</taxon>
        <taxon>Sphingobacteriales</taxon>
        <taxon>Sphingobacteriaceae</taxon>
        <taxon>Sphingobacterium</taxon>
    </lineage>
</organism>
<dbReference type="Pfam" id="PF00534">
    <property type="entry name" value="Glycos_transf_1"/>
    <property type="match status" value="1"/>
</dbReference>
<evidence type="ECO:0000313" key="4">
    <source>
        <dbReference type="EMBL" id="MVZ62260.1"/>
    </source>
</evidence>
<protein>
    <submittedName>
        <fullName evidence="4">Glycosyltransferase</fullName>
    </submittedName>
</protein>
<feature type="domain" description="Glycosyl transferase family 1" evidence="2">
    <location>
        <begin position="221"/>
        <end position="375"/>
    </location>
</feature>
<dbReference type="Proteomes" id="UP000435036">
    <property type="component" value="Unassembled WGS sequence"/>
</dbReference>
<dbReference type="GO" id="GO:0009103">
    <property type="term" value="P:lipopolysaccharide biosynthetic process"/>
    <property type="evidence" value="ECO:0007669"/>
    <property type="project" value="TreeGrafter"/>
</dbReference>
<evidence type="ECO:0000313" key="5">
    <source>
        <dbReference type="Proteomes" id="UP000435036"/>
    </source>
</evidence>
<feature type="domain" description="Glycosyltransferase subfamily 4-like N-terminal" evidence="3">
    <location>
        <begin position="45"/>
        <end position="204"/>
    </location>
</feature>
<reference evidence="4 5" key="1">
    <citation type="submission" date="2019-12" db="EMBL/GenBank/DDBJ databases">
        <authorList>
            <person name="Dong K."/>
        </authorList>
    </citation>
    <scope>NUCLEOTIDE SEQUENCE [LARGE SCALE GENOMIC DNA]</scope>
    <source>
        <strain evidence="4 5">JCM 31225</strain>
    </source>
</reference>
<gene>
    <name evidence="4" type="ORF">GQF63_09530</name>
</gene>
<evidence type="ECO:0000256" key="1">
    <source>
        <dbReference type="ARBA" id="ARBA00022679"/>
    </source>
</evidence>
<dbReference type="InterPro" id="IPR028098">
    <property type="entry name" value="Glyco_trans_4-like_N"/>
</dbReference>
<dbReference type="AlphaFoldDB" id="A0A6N8KXQ8"/>
<keyword evidence="5" id="KW-1185">Reference proteome</keyword>
<name>A0A6N8KXQ8_9SPHI</name>
<dbReference type="GO" id="GO:0016757">
    <property type="term" value="F:glycosyltransferase activity"/>
    <property type="evidence" value="ECO:0007669"/>
    <property type="project" value="InterPro"/>
</dbReference>
<dbReference type="InterPro" id="IPR001296">
    <property type="entry name" value="Glyco_trans_1"/>
</dbReference>
<dbReference type="CDD" id="cd03809">
    <property type="entry name" value="GT4_MtfB-like"/>
    <property type="match status" value="1"/>
</dbReference>
<proteinExistence type="predicted"/>
<dbReference type="SUPFAM" id="SSF53756">
    <property type="entry name" value="UDP-Glycosyltransferase/glycogen phosphorylase"/>
    <property type="match status" value="1"/>
</dbReference>
<dbReference type="EMBL" id="WSQA01000006">
    <property type="protein sequence ID" value="MVZ62260.1"/>
    <property type="molecule type" value="Genomic_DNA"/>
</dbReference>
<keyword evidence="1 4" id="KW-0808">Transferase</keyword>
<evidence type="ECO:0000259" key="3">
    <source>
        <dbReference type="Pfam" id="PF13439"/>
    </source>
</evidence>
<dbReference type="Gene3D" id="3.40.50.2000">
    <property type="entry name" value="Glycogen Phosphorylase B"/>
    <property type="match status" value="2"/>
</dbReference>
<sequence>MCRNIIIGSELSVNLRPLLKAIILGNTTRLSIGYDAKRYFLNRTGLGNYSRDLVRMMQQYYPEHKYLLYTPKLPKEIPANLDINQVRLPQGFFNRSLKDFWRSKTIAKDLQQEGIQLFHGLSGEIPHGLAEKGIKTVVSIHDLIFLRYPELYKSIDRYIYDKKSSYAVQHADQIIAISEQTKRDIMSFYEVPADKITVIYQGCHPAFKQSFSPAAQQALRQKYHLPERFLLNVGSIEPRKNALQIVKAIEKMDIPLLIIGKGGAYAEQIRSYVQDKGMENRVFILQGFTMEELACIYSMASIFIYPSKFEGFGIPIIEALYAGTPVITTNSGVFPEAGGPFSYYIDPENTEQLSYAIDSILCNSSMRAEMIAQGRLYAQRFNDENIARQLMACYEKLV</sequence>
<accession>A0A6N8KXQ8</accession>
<evidence type="ECO:0000259" key="2">
    <source>
        <dbReference type="Pfam" id="PF00534"/>
    </source>
</evidence>
<dbReference type="Pfam" id="PF13439">
    <property type="entry name" value="Glyco_transf_4"/>
    <property type="match status" value="1"/>
</dbReference>
<dbReference type="OrthoDB" id="9801609at2"/>
<comment type="caution">
    <text evidence="4">The sequence shown here is derived from an EMBL/GenBank/DDBJ whole genome shotgun (WGS) entry which is preliminary data.</text>
</comment>
<dbReference type="PANTHER" id="PTHR46401">
    <property type="entry name" value="GLYCOSYLTRANSFERASE WBBK-RELATED"/>
    <property type="match status" value="1"/>
</dbReference>
<dbReference type="PANTHER" id="PTHR46401:SF2">
    <property type="entry name" value="GLYCOSYLTRANSFERASE WBBK-RELATED"/>
    <property type="match status" value="1"/>
</dbReference>